<dbReference type="SMART" id="SM00388">
    <property type="entry name" value="HisKA"/>
    <property type="match status" value="1"/>
</dbReference>
<dbReference type="Gene3D" id="1.10.287.130">
    <property type="match status" value="1"/>
</dbReference>
<dbReference type="EMBL" id="BRZI01000003">
    <property type="protein sequence ID" value="GLD28995.1"/>
    <property type="molecule type" value="Genomic_DNA"/>
</dbReference>
<dbReference type="InterPro" id="IPR004358">
    <property type="entry name" value="Sig_transdc_His_kin-like_C"/>
</dbReference>
<dbReference type="Gene3D" id="3.30.565.10">
    <property type="entry name" value="Histidine kinase-like ATPase, C-terminal domain"/>
    <property type="match status" value="1"/>
</dbReference>
<dbReference type="InterPro" id="IPR007891">
    <property type="entry name" value="CHASE3"/>
</dbReference>
<keyword evidence="9" id="KW-0902">Two-component regulatory system</keyword>
<dbReference type="CDD" id="cd00082">
    <property type="entry name" value="HisKA"/>
    <property type="match status" value="1"/>
</dbReference>
<feature type="domain" description="HAMP" evidence="12">
    <location>
        <begin position="219"/>
        <end position="272"/>
    </location>
</feature>
<evidence type="ECO:0000256" key="7">
    <source>
        <dbReference type="ARBA" id="ARBA00022777"/>
    </source>
</evidence>
<dbReference type="SUPFAM" id="SSF55874">
    <property type="entry name" value="ATPase domain of HSP90 chaperone/DNA topoisomerase II/histidine kinase"/>
    <property type="match status" value="1"/>
</dbReference>
<dbReference type="InterPro" id="IPR036890">
    <property type="entry name" value="HATPase_C_sf"/>
</dbReference>
<evidence type="ECO:0000256" key="4">
    <source>
        <dbReference type="ARBA" id="ARBA00022553"/>
    </source>
</evidence>
<evidence type="ECO:0000256" key="10">
    <source>
        <dbReference type="SAM" id="Phobius"/>
    </source>
</evidence>
<dbReference type="SUPFAM" id="SSF47384">
    <property type="entry name" value="Homodimeric domain of signal transducing histidine kinase"/>
    <property type="match status" value="1"/>
</dbReference>
<dbReference type="InterPro" id="IPR003661">
    <property type="entry name" value="HisK_dim/P_dom"/>
</dbReference>
<name>A0A9P3UT09_9MYCO</name>
<evidence type="ECO:0000259" key="11">
    <source>
        <dbReference type="PROSITE" id="PS50109"/>
    </source>
</evidence>
<keyword evidence="7 14" id="KW-0418">Kinase</keyword>
<dbReference type="FunFam" id="3.30.565.10:FF:000006">
    <property type="entry name" value="Sensor histidine kinase WalK"/>
    <property type="match status" value="1"/>
</dbReference>
<comment type="subcellular location">
    <subcellularLocation>
        <location evidence="2">Cell membrane</location>
    </subcellularLocation>
</comment>
<evidence type="ECO:0000313" key="15">
    <source>
        <dbReference type="Proteomes" id="UP001064782"/>
    </source>
</evidence>
<keyword evidence="15" id="KW-1185">Reference proteome</keyword>
<evidence type="ECO:0000256" key="3">
    <source>
        <dbReference type="ARBA" id="ARBA00012438"/>
    </source>
</evidence>
<keyword evidence="6 10" id="KW-0812">Transmembrane</keyword>
<keyword evidence="8 10" id="KW-1133">Transmembrane helix</keyword>
<dbReference type="EMBL" id="BRXE01000014">
    <property type="protein sequence ID" value="GLB82596.1"/>
    <property type="molecule type" value="Genomic_DNA"/>
</dbReference>
<reference evidence="14" key="1">
    <citation type="submission" date="2022-08" db="EMBL/GenBank/DDBJ databases">
        <title>Mycobacterium kiyosense sp. nov., scotochromogenic slow-glowing species isolated from respiratory specimens.</title>
        <authorList>
            <person name="Fukano H."/>
            <person name="Kazumi Y."/>
            <person name="Sakagami N."/>
            <person name="Ato M."/>
            <person name="Mitarai S."/>
            <person name="Hoshino Y."/>
        </authorList>
    </citation>
    <scope>NUCLEOTIDE SEQUENCE</scope>
    <source>
        <strain evidence="14">1413</strain>
        <strain evidence="13">SRL2020-028</strain>
    </source>
</reference>
<dbReference type="Pfam" id="PF02518">
    <property type="entry name" value="HATPase_c"/>
    <property type="match status" value="1"/>
</dbReference>
<dbReference type="Gene3D" id="6.10.340.10">
    <property type="match status" value="1"/>
</dbReference>
<dbReference type="InterPro" id="IPR003594">
    <property type="entry name" value="HATPase_dom"/>
</dbReference>
<dbReference type="SMART" id="SM00387">
    <property type="entry name" value="HATPase_c"/>
    <property type="match status" value="1"/>
</dbReference>
<dbReference type="Pfam" id="PF00512">
    <property type="entry name" value="HisKA"/>
    <property type="match status" value="1"/>
</dbReference>
<dbReference type="Pfam" id="PF05227">
    <property type="entry name" value="CHASE3"/>
    <property type="match status" value="1"/>
</dbReference>
<evidence type="ECO:0000256" key="9">
    <source>
        <dbReference type="ARBA" id="ARBA00023012"/>
    </source>
</evidence>
<dbReference type="PANTHER" id="PTHR43304">
    <property type="entry name" value="PHYTOCHROME-LIKE PROTEIN CPH1"/>
    <property type="match status" value="1"/>
</dbReference>
<keyword evidence="5" id="KW-0808">Transferase</keyword>
<protein>
    <recommendedName>
        <fullName evidence="3">histidine kinase</fullName>
        <ecNumber evidence="3">2.7.13.3</ecNumber>
    </recommendedName>
</protein>
<dbReference type="PROSITE" id="PS50885">
    <property type="entry name" value="HAMP"/>
    <property type="match status" value="1"/>
</dbReference>
<feature type="transmembrane region" description="Helical" evidence="10">
    <location>
        <begin position="198"/>
        <end position="217"/>
    </location>
</feature>
<dbReference type="GO" id="GO:0000155">
    <property type="term" value="F:phosphorelay sensor kinase activity"/>
    <property type="evidence" value="ECO:0007669"/>
    <property type="project" value="InterPro"/>
</dbReference>
<dbReference type="PRINTS" id="PR00344">
    <property type="entry name" value="BCTRLSENSOR"/>
</dbReference>
<dbReference type="GO" id="GO:0005886">
    <property type="term" value="C:plasma membrane"/>
    <property type="evidence" value="ECO:0007669"/>
    <property type="project" value="UniProtKB-SubCell"/>
</dbReference>
<evidence type="ECO:0000256" key="2">
    <source>
        <dbReference type="ARBA" id="ARBA00004236"/>
    </source>
</evidence>
<dbReference type="PANTHER" id="PTHR43304:SF1">
    <property type="entry name" value="PAC DOMAIN-CONTAINING PROTEIN"/>
    <property type="match status" value="1"/>
</dbReference>
<feature type="domain" description="Histidine kinase" evidence="11">
    <location>
        <begin position="301"/>
        <end position="521"/>
    </location>
</feature>
<evidence type="ECO:0000256" key="6">
    <source>
        <dbReference type="ARBA" id="ARBA00022692"/>
    </source>
</evidence>
<evidence type="ECO:0000313" key="13">
    <source>
        <dbReference type="EMBL" id="GLB82596.1"/>
    </source>
</evidence>
<dbReference type="PROSITE" id="PS50109">
    <property type="entry name" value="HIS_KIN"/>
    <property type="match status" value="1"/>
</dbReference>
<dbReference type="InterPro" id="IPR005467">
    <property type="entry name" value="His_kinase_dom"/>
</dbReference>
<comment type="catalytic activity">
    <reaction evidence="1">
        <text>ATP + protein L-histidine = ADP + protein N-phospho-L-histidine.</text>
        <dbReference type="EC" id="2.7.13.3"/>
    </reaction>
</comment>
<evidence type="ECO:0000256" key="5">
    <source>
        <dbReference type="ARBA" id="ARBA00022679"/>
    </source>
</evidence>
<dbReference type="InterPro" id="IPR036097">
    <property type="entry name" value="HisK_dim/P_sf"/>
</dbReference>
<gene>
    <name evidence="14" type="ORF">Mkiyose1413_08780</name>
    <name evidence="13" type="ORF">SRL2020028_18520</name>
</gene>
<proteinExistence type="predicted"/>
<comment type="caution">
    <text evidence="14">The sequence shown here is derived from an EMBL/GenBank/DDBJ whole genome shotgun (WGS) entry which is preliminary data.</text>
</comment>
<accession>A0A9P3UT09</accession>
<dbReference type="AlphaFoldDB" id="A0A9P3UT09"/>
<dbReference type="InterPro" id="IPR003660">
    <property type="entry name" value="HAMP_dom"/>
</dbReference>
<organism evidence="14 15">
    <name type="scientific">Mycobacterium kiyosense</name>
    <dbReference type="NCBI Taxonomy" id="2871094"/>
    <lineage>
        <taxon>Bacteria</taxon>
        <taxon>Bacillati</taxon>
        <taxon>Actinomycetota</taxon>
        <taxon>Actinomycetes</taxon>
        <taxon>Mycobacteriales</taxon>
        <taxon>Mycobacteriaceae</taxon>
        <taxon>Mycobacterium</taxon>
    </lineage>
</organism>
<dbReference type="InterPro" id="IPR052162">
    <property type="entry name" value="Sensor_kinase/Photoreceptor"/>
</dbReference>
<sequence length="546" mass="59911">MRTDASGTLPRKQLTARGWQALVLSIMGVLVLAGAVLGGLLLEHADEVSRELRDDVQPARVAAAQLQAAVRDQETGTRGYLLTADPQFLKPYYDGQRAERAAADFIRSRLGRHPDLIADLDAIEAAATEWRNSYAEPVIAALRANNAAFTKNADLTDHGKTLFDGLRGLFDTQTAHLTEARNQATASLQRVNDWRDRVLASMVVTFFVTAAALGLLINRAVSKPLASLAASCRQVTEGHFGDAIKLPRRPADIRGIAYDVEGMRQRIVQALEASRAAQAQLDEQAADLRRSNAELEQFAYVASHDLQEPLRKVASFCTLLERRYRDKLDDRGVEYIDFAVDGAKRMQVLINDLLSFSRVGRLNAKYTAVELDTALDSAVANLAVAIEESGAEIVRPARPLPRVNGDPTLLVVLWQNLIGNAVKFHREGVPPRITIEFRRGTGSRENLWVFSVSDNGIGIAEEFVDKVFIIFQRLHGRDAYGGTGLGLAMCKKIVEHHGGTVWIDTSYTDGTRFEFTLPVAELNAEPIGGRSEVVQYGLVSSEGANE</sequence>
<feature type="transmembrane region" description="Helical" evidence="10">
    <location>
        <begin position="20"/>
        <end position="42"/>
    </location>
</feature>
<evidence type="ECO:0000259" key="12">
    <source>
        <dbReference type="PROSITE" id="PS50885"/>
    </source>
</evidence>
<dbReference type="Proteomes" id="UP001064782">
    <property type="component" value="Unassembled WGS sequence"/>
</dbReference>
<evidence type="ECO:0000256" key="1">
    <source>
        <dbReference type="ARBA" id="ARBA00000085"/>
    </source>
</evidence>
<keyword evidence="4" id="KW-0597">Phosphoprotein</keyword>
<keyword evidence="10" id="KW-0472">Membrane</keyword>
<dbReference type="EC" id="2.7.13.3" evidence="3"/>
<dbReference type="Proteomes" id="UP001165663">
    <property type="component" value="Unassembled WGS sequence"/>
</dbReference>
<evidence type="ECO:0000313" key="14">
    <source>
        <dbReference type="EMBL" id="GLD28995.1"/>
    </source>
</evidence>
<evidence type="ECO:0000256" key="8">
    <source>
        <dbReference type="ARBA" id="ARBA00022989"/>
    </source>
</evidence>